<gene>
    <name evidence="2" type="ORF">JMJ58_03795</name>
</gene>
<keyword evidence="3" id="KW-1185">Reference proteome</keyword>
<keyword evidence="1" id="KW-0812">Transmembrane</keyword>
<protein>
    <submittedName>
        <fullName evidence="2">Uncharacterized protein</fullName>
    </submittedName>
</protein>
<dbReference type="GeneID" id="62874217"/>
<keyword evidence="1" id="KW-0472">Membrane</keyword>
<dbReference type="RefSeq" id="WP_204748415.1">
    <property type="nucleotide sequence ID" value="NZ_CP069188.1"/>
</dbReference>
<evidence type="ECO:0000256" key="1">
    <source>
        <dbReference type="SAM" id="Phobius"/>
    </source>
</evidence>
<dbReference type="AlphaFoldDB" id="A0A8T8E3G0"/>
<reference evidence="2 3" key="1">
    <citation type="submission" date="2021-01" db="EMBL/GenBank/DDBJ databases">
        <title>Genome Sequence and Methylation Pattern of Haloterrigena salifodinae BOL5-1, An Extremely Halophilic Archaeon from a Bolivian Salt Mine.</title>
        <authorList>
            <person name="DasSarma P."/>
            <person name="Anton B.P."/>
            <person name="DasSarma S.L."/>
            <person name="von Ehrenheim H.A.L."/>
            <person name="Martinez F.L."/>
            <person name="Guzman D."/>
            <person name="Roberts R.J."/>
            <person name="DasSarma S."/>
        </authorList>
    </citation>
    <scope>NUCLEOTIDE SEQUENCE [LARGE SCALE GENOMIC DNA]</scope>
    <source>
        <strain evidence="2 3">BOL5-1</strain>
    </source>
</reference>
<dbReference type="Proteomes" id="UP000637819">
    <property type="component" value="Chromosome"/>
</dbReference>
<sequence length="80" mass="8404">MNVDEVPLPVVLGSTAILLLTVILGIGAVTGLATQIFWEAFARMTNLTYQASTLVMVGMISLMVAGVSGLVMALERVVPK</sequence>
<feature type="transmembrane region" description="Helical" evidence="1">
    <location>
        <begin position="6"/>
        <end position="33"/>
    </location>
</feature>
<dbReference type="KEGG" id="hsal:JMJ58_03795"/>
<organism evidence="2 3">
    <name type="scientific">Haloterrigena salifodinae</name>
    <dbReference type="NCBI Taxonomy" id="2675099"/>
    <lineage>
        <taxon>Archaea</taxon>
        <taxon>Methanobacteriati</taxon>
        <taxon>Methanobacteriota</taxon>
        <taxon>Stenosarchaea group</taxon>
        <taxon>Halobacteria</taxon>
        <taxon>Halobacteriales</taxon>
        <taxon>Natrialbaceae</taxon>
        <taxon>Haloterrigena</taxon>
    </lineage>
</organism>
<name>A0A8T8E3G0_9EURY</name>
<evidence type="ECO:0000313" key="2">
    <source>
        <dbReference type="EMBL" id="QRV16032.1"/>
    </source>
</evidence>
<evidence type="ECO:0000313" key="3">
    <source>
        <dbReference type="Proteomes" id="UP000637819"/>
    </source>
</evidence>
<accession>A0A8T8E3G0</accession>
<keyword evidence="1" id="KW-1133">Transmembrane helix</keyword>
<proteinExistence type="predicted"/>
<feature type="transmembrane region" description="Helical" evidence="1">
    <location>
        <begin position="54"/>
        <end position="74"/>
    </location>
</feature>
<dbReference type="EMBL" id="CP069188">
    <property type="protein sequence ID" value="QRV16032.1"/>
    <property type="molecule type" value="Genomic_DNA"/>
</dbReference>